<proteinExistence type="predicted"/>
<gene>
    <name evidence="1" type="ORF">I8608_001578</name>
</gene>
<evidence type="ECO:0000313" key="1">
    <source>
        <dbReference type="EMBL" id="HAT3808751.1"/>
    </source>
</evidence>
<evidence type="ECO:0000313" key="2">
    <source>
        <dbReference type="Proteomes" id="UP000865968"/>
    </source>
</evidence>
<dbReference type="EMBL" id="DACSWI010000003">
    <property type="protein sequence ID" value="HAT3808751.1"/>
    <property type="molecule type" value="Genomic_DNA"/>
</dbReference>
<reference evidence="1" key="1">
    <citation type="journal article" date="2018" name="Genome Biol.">
        <title>SKESA: strategic k-mer extension for scrupulous assemblies.</title>
        <authorList>
            <person name="Souvorov A."/>
            <person name="Agarwala R."/>
            <person name="Lipman D.J."/>
        </authorList>
    </citation>
    <scope>NUCLEOTIDE SEQUENCE</scope>
    <source>
        <strain evidence="1">Morganella morganii ARLG-3209</strain>
    </source>
</reference>
<comment type="caution">
    <text evidence="1">The sequence shown here is derived from an EMBL/GenBank/DDBJ whole genome shotgun (WGS) entry which is preliminary data.</text>
</comment>
<name>A0AAN5RZK5_MORMO</name>
<reference evidence="1" key="2">
    <citation type="submission" date="2020-10" db="EMBL/GenBank/DDBJ databases">
        <authorList>
            <consortium name="NCBI Pathogen Detection Project"/>
        </authorList>
    </citation>
    <scope>NUCLEOTIDE SEQUENCE</scope>
    <source>
        <strain evidence="1">Morganella morganii ARLG-3209</strain>
    </source>
</reference>
<accession>A0AAN5RZK5</accession>
<sequence length="133" mass="14939">MNTVQEARSMFEKLKKIPVVEQLRIAPDSAIILMILGGRMARGYLCSRSLVLSVFIDNTDNLLPETVKHITLLLAACPETHDYALQLIPDSGWLSCYYDKNISAEKMATDIEKHLALTRYLANVIVGQKNSKM</sequence>
<dbReference type="AlphaFoldDB" id="A0AAN5RZK5"/>
<dbReference type="Proteomes" id="UP000865968">
    <property type="component" value="Unassembled WGS sequence"/>
</dbReference>
<protein>
    <submittedName>
        <fullName evidence="1">Pathogenicity island protein</fullName>
    </submittedName>
</protein>
<organism evidence="1 2">
    <name type="scientific">Morganella morganii</name>
    <name type="common">Proteus morganii</name>
    <dbReference type="NCBI Taxonomy" id="582"/>
    <lineage>
        <taxon>Bacteria</taxon>
        <taxon>Pseudomonadati</taxon>
        <taxon>Pseudomonadota</taxon>
        <taxon>Gammaproteobacteria</taxon>
        <taxon>Enterobacterales</taxon>
        <taxon>Morganellaceae</taxon>
        <taxon>Morganella</taxon>
    </lineage>
</organism>